<dbReference type="Pfam" id="PF08447">
    <property type="entry name" value="PAS_3"/>
    <property type="match status" value="1"/>
</dbReference>
<comment type="catalytic activity">
    <reaction evidence="1">
        <text>ATP + protein L-histidine = ADP + protein N-phospho-L-histidine.</text>
        <dbReference type="EC" id="2.7.13.3"/>
    </reaction>
</comment>
<feature type="domain" description="PAC" evidence="24">
    <location>
        <begin position="944"/>
        <end position="996"/>
    </location>
</feature>
<dbReference type="PANTHER" id="PTHR45339">
    <property type="entry name" value="HYBRID SIGNAL TRANSDUCTION HISTIDINE KINASE J"/>
    <property type="match status" value="1"/>
</dbReference>
<dbReference type="Pfam" id="PF03924">
    <property type="entry name" value="CHASE"/>
    <property type="match status" value="1"/>
</dbReference>
<dbReference type="PANTHER" id="PTHR45339:SF1">
    <property type="entry name" value="HYBRID SIGNAL TRANSDUCTION HISTIDINE KINASE J"/>
    <property type="match status" value="1"/>
</dbReference>
<keyword evidence="12" id="KW-0902">Two-component regulatory system</keyword>
<dbReference type="EC" id="2.7.13.3" evidence="3"/>
<dbReference type="SMART" id="SM00387">
    <property type="entry name" value="HATPase_c"/>
    <property type="match status" value="1"/>
</dbReference>
<dbReference type="GO" id="GO:0005886">
    <property type="term" value="C:plasma membrane"/>
    <property type="evidence" value="ECO:0007669"/>
    <property type="project" value="UniProtKB-SubCell"/>
</dbReference>
<keyword evidence="7" id="KW-0812">Transmembrane</keyword>
<dbReference type="PROSITE" id="PS50113">
    <property type="entry name" value="PAC"/>
    <property type="match status" value="4"/>
</dbReference>
<dbReference type="SUPFAM" id="SSF55785">
    <property type="entry name" value="PYP-like sensor domain (PAS domain)"/>
    <property type="match status" value="5"/>
</dbReference>
<evidence type="ECO:0000259" key="25">
    <source>
        <dbReference type="PROSITE" id="PS50839"/>
    </source>
</evidence>
<feature type="domain" description="CHASE" evidence="25">
    <location>
        <begin position="63"/>
        <end position="211"/>
    </location>
</feature>
<dbReference type="PRINTS" id="PR00344">
    <property type="entry name" value="BCTRLSENSOR"/>
</dbReference>
<comment type="subunit">
    <text evidence="15">At low DSF concentrations, interacts with RpfF.</text>
</comment>
<dbReference type="InterPro" id="IPR036890">
    <property type="entry name" value="HATPase_C_sf"/>
</dbReference>
<dbReference type="SMART" id="SM00448">
    <property type="entry name" value="REC"/>
    <property type="match status" value="2"/>
</dbReference>
<dbReference type="CDD" id="cd00130">
    <property type="entry name" value="PAS"/>
    <property type="match status" value="5"/>
</dbReference>
<evidence type="ECO:0000256" key="12">
    <source>
        <dbReference type="ARBA" id="ARBA00023012"/>
    </source>
</evidence>
<dbReference type="InterPro" id="IPR003594">
    <property type="entry name" value="HATPase_dom"/>
</dbReference>
<dbReference type="SUPFAM" id="SSF52172">
    <property type="entry name" value="CheY-like"/>
    <property type="match status" value="2"/>
</dbReference>
<dbReference type="Pfam" id="PF08448">
    <property type="entry name" value="PAS_4"/>
    <property type="match status" value="2"/>
</dbReference>
<dbReference type="PROSITE" id="PS50110">
    <property type="entry name" value="RESPONSE_REGULATORY"/>
    <property type="match status" value="2"/>
</dbReference>
<protein>
    <recommendedName>
        <fullName evidence="16">Sensory/regulatory protein RpfC</fullName>
        <ecNumber evidence="3">2.7.13.3</ecNumber>
    </recommendedName>
    <alternativeName>
        <fullName evidence="17">Virulence sensor protein BvgS</fullName>
    </alternativeName>
</protein>
<evidence type="ECO:0000256" key="17">
    <source>
        <dbReference type="ARBA" id="ARBA00070152"/>
    </source>
</evidence>
<evidence type="ECO:0000256" key="3">
    <source>
        <dbReference type="ARBA" id="ARBA00012438"/>
    </source>
</evidence>
<comment type="caution">
    <text evidence="27">The sequence shown here is derived from an EMBL/GenBank/DDBJ whole genome shotgun (WGS) entry which is preliminary data.</text>
</comment>
<feature type="domain" description="PAC" evidence="24">
    <location>
        <begin position="402"/>
        <end position="454"/>
    </location>
</feature>
<name>A0A1S1X4U1_9NEIS</name>
<dbReference type="InterPro" id="IPR005467">
    <property type="entry name" value="His_kinase_dom"/>
</dbReference>
<keyword evidence="20" id="KW-0175">Coiled coil</keyword>
<dbReference type="InterPro" id="IPR006189">
    <property type="entry name" value="CHASE_dom"/>
</dbReference>
<evidence type="ECO:0000256" key="4">
    <source>
        <dbReference type="ARBA" id="ARBA00022475"/>
    </source>
</evidence>
<feature type="domain" description="HPt" evidence="26">
    <location>
        <begin position="1551"/>
        <end position="1649"/>
    </location>
</feature>
<dbReference type="InterPro" id="IPR008207">
    <property type="entry name" value="Sig_transdc_His_kin_Hpt_dom"/>
</dbReference>
<dbReference type="InterPro" id="IPR000014">
    <property type="entry name" value="PAS"/>
</dbReference>
<dbReference type="InterPro" id="IPR000700">
    <property type="entry name" value="PAS-assoc_C"/>
</dbReference>
<evidence type="ECO:0000259" key="24">
    <source>
        <dbReference type="PROSITE" id="PS50113"/>
    </source>
</evidence>
<dbReference type="InterPro" id="IPR035965">
    <property type="entry name" value="PAS-like_dom_sf"/>
</dbReference>
<feature type="domain" description="PAS" evidence="23">
    <location>
        <begin position="725"/>
        <end position="770"/>
    </location>
</feature>
<feature type="domain" description="Histidine kinase" evidence="21">
    <location>
        <begin position="1014"/>
        <end position="1235"/>
    </location>
</feature>
<dbReference type="OrthoDB" id="5290456at2"/>
<dbReference type="Pfam" id="PF13426">
    <property type="entry name" value="PAS_9"/>
    <property type="match status" value="1"/>
</dbReference>
<comment type="subcellular location">
    <subcellularLocation>
        <location evidence="2">Cell membrane</location>
        <topology evidence="2">Multi-pass membrane protein</topology>
    </subcellularLocation>
</comment>
<evidence type="ECO:0000256" key="16">
    <source>
        <dbReference type="ARBA" id="ARBA00068150"/>
    </source>
</evidence>
<dbReference type="Gene3D" id="1.20.120.160">
    <property type="entry name" value="HPT domain"/>
    <property type="match status" value="1"/>
</dbReference>
<evidence type="ECO:0000256" key="10">
    <source>
        <dbReference type="ARBA" id="ARBA00022840"/>
    </source>
</evidence>
<dbReference type="STRING" id="1903179.BI347_13680"/>
<reference evidence="27 28" key="1">
    <citation type="submission" date="2016-09" db="EMBL/GenBank/DDBJ databases">
        <title>Chromobacterium muskegensis sp. nov., an insecticidal bacterium isolated from Sphagnum bogs.</title>
        <authorList>
            <person name="Sparks M.E."/>
            <person name="Blackburn M.B."/>
            <person name="Gundersen-Rindal D.E."/>
            <person name="Mitchell A."/>
            <person name="Farrar R."/>
            <person name="Kuhar D."/>
        </authorList>
    </citation>
    <scope>NUCLEOTIDE SEQUENCE [LARGE SCALE GENOMIC DNA]</scope>
    <source>
        <strain evidence="27 28">37-2</strain>
    </source>
</reference>
<keyword evidence="5 19" id="KW-0597">Phosphoprotein</keyword>
<evidence type="ECO:0000256" key="5">
    <source>
        <dbReference type="ARBA" id="ARBA00022553"/>
    </source>
</evidence>
<accession>A0A1S1X4U1</accession>
<keyword evidence="11" id="KW-1133">Transmembrane helix</keyword>
<evidence type="ECO:0000256" key="18">
    <source>
        <dbReference type="PROSITE-ProRule" id="PRU00110"/>
    </source>
</evidence>
<evidence type="ECO:0000313" key="27">
    <source>
        <dbReference type="EMBL" id="OHX14435.1"/>
    </source>
</evidence>
<dbReference type="InterPro" id="IPR011006">
    <property type="entry name" value="CheY-like_superfamily"/>
</dbReference>
<evidence type="ECO:0000256" key="6">
    <source>
        <dbReference type="ARBA" id="ARBA00022679"/>
    </source>
</evidence>
<dbReference type="SUPFAM" id="SSF55874">
    <property type="entry name" value="ATPase domain of HSP90 chaperone/DNA topoisomerase II/histidine kinase"/>
    <property type="match status" value="1"/>
</dbReference>
<evidence type="ECO:0000256" key="11">
    <source>
        <dbReference type="ARBA" id="ARBA00022989"/>
    </source>
</evidence>
<dbReference type="Pfam" id="PF00512">
    <property type="entry name" value="HisKA"/>
    <property type="match status" value="1"/>
</dbReference>
<dbReference type="FunFam" id="3.30.565.10:FF:000010">
    <property type="entry name" value="Sensor histidine kinase RcsC"/>
    <property type="match status" value="1"/>
</dbReference>
<feature type="domain" description="PAS" evidence="23">
    <location>
        <begin position="328"/>
        <end position="383"/>
    </location>
</feature>
<dbReference type="InterPro" id="IPR013656">
    <property type="entry name" value="PAS_4"/>
</dbReference>
<dbReference type="InterPro" id="IPR003661">
    <property type="entry name" value="HisK_dim/P_dom"/>
</dbReference>
<dbReference type="PROSITE" id="PS50894">
    <property type="entry name" value="HPT"/>
    <property type="match status" value="1"/>
</dbReference>
<evidence type="ECO:0000256" key="9">
    <source>
        <dbReference type="ARBA" id="ARBA00022777"/>
    </source>
</evidence>
<feature type="domain" description="Response regulatory" evidence="22">
    <location>
        <begin position="1398"/>
        <end position="1516"/>
    </location>
</feature>
<dbReference type="CDD" id="cd00082">
    <property type="entry name" value="HisKA"/>
    <property type="match status" value="1"/>
</dbReference>
<keyword evidence="6" id="KW-0808">Transferase</keyword>
<dbReference type="SMART" id="SM01079">
    <property type="entry name" value="CHASE"/>
    <property type="match status" value="1"/>
</dbReference>
<dbReference type="NCBIfam" id="TIGR00229">
    <property type="entry name" value="sensory_box"/>
    <property type="match status" value="5"/>
</dbReference>
<proteinExistence type="predicted"/>
<dbReference type="SMART" id="SM00388">
    <property type="entry name" value="HisKA"/>
    <property type="match status" value="1"/>
</dbReference>
<evidence type="ECO:0000256" key="2">
    <source>
        <dbReference type="ARBA" id="ARBA00004651"/>
    </source>
</evidence>
<dbReference type="SUPFAM" id="SSF47226">
    <property type="entry name" value="Histidine-containing phosphotransfer domain, HPT domain"/>
    <property type="match status" value="1"/>
</dbReference>
<evidence type="ECO:0000259" key="22">
    <source>
        <dbReference type="PROSITE" id="PS50110"/>
    </source>
</evidence>
<feature type="domain" description="Response regulatory" evidence="22">
    <location>
        <begin position="1251"/>
        <end position="1375"/>
    </location>
</feature>
<keyword evidence="9" id="KW-0418">Kinase</keyword>
<evidence type="ECO:0000256" key="13">
    <source>
        <dbReference type="ARBA" id="ARBA00023136"/>
    </source>
</evidence>
<dbReference type="Gene3D" id="3.30.450.20">
    <property type="entry name" value="PAS domain"/>
    <property type="match status" value="5"/>
</dbReference>
<feature type="coiled-coil region" evidence="20">
    <location>
        <begin position="445"/>
        <end position="472"/>
    </location>
</feature>
<dbReference type="InterPro" id="IPR036097">
    <property type="entry name" value="HisK_dim/P_sf"/>
</dbReference>
<dbReference type="InterPro" id="IPR004358">
    <property type="entry name" value="Sig_transdc_His_kin-like_C"/>
</dbReference>
<dbReference type="EMBL" id="MKCS01000001">
    <property type="protein sequence ID" value="OHX14435.1"/>
    <property type="molecule type" value="Genomic_DNA"/>
</dbReference>
<evidence type="ECO:0000256" key="19">
    <source>
        <dbReference type="PROSITE-ProRule" id="PRU00169"/>
    </source>
</evidence>
<dbReference type="InterPro" id="IPR013767">
    <property type="entry name" value="PAS_fold"/>
</dbReference>
<evidence type="ECO:0000313" key="28">
    <source>
        <dbReference type="Proteomes" id="UP000180088"/>
    </source>
</evidence>
<evidence type="ECO:0000259" key="21">
    <source>
        <dbReference type="PROSITE" id="PS50109"/>
    </source>
</evidence>
<dbReference type="GO" id="GO:0006355">
    <property type="term" value="P:regulation of DNA-templated transcription"/>
    <property type="evidence" value="ECO:0007669"/>
    <property type="project" value="InterPro"/>
</dbReference>
<dbReference type="Pfam" id="PF00072">
    <property type="entry name" value="Response_reg"/>
    <property type="match status" value="2"/>
</dbReference>
<feature type="domain" description="PAC" evidence="24">
    <location>
        <begin position="814"/>
        <end position="866"/>
    </location>
</feature>
<dbReference type="InterPro" id="IPR042240">
    <property type="entry name" value="CHASE_sf"/>
</dbReference>
<organism evidence="27 28">
    <name type="scientific">Chromobacterium sphagni</name>
    <dbReference type="NCBI Taxonomy" id="1903179"/>
    <lineage>
        <taxon>Bacteria</taxon>
        <taxon>Pseudomonadati</taxon>
        <taxon>Pseudomonadota</taxon>
        <taxon>Betaproteobacteria</taxon>
        <taxon>Neisseriales</taxon>
        <taxon>Chromobacteriaceae</taxon>
        <taxon>Chromobacterium</taxon>
    </lineage>
</organism>
<dbReference type="Gene3D" id="2.10.70.100">
    <property type="match status" value="1"/>
</dbReference>
<feature type="modified residue" description="Phosphohistidine" evidence="18">
    <location>
        <position position="1590"/>
    </location>
</feature>
<evidence type="ECO:0000256" key="7">
    <source>
        <dbReference type="ARBA" id="ARBA00022692"/>
    </source>
</evidence>
<evidence type="ECO:0000256" key="8">
    <source>
        <dbReference type="ARBA" id="ARBA00022741"/>
    </source>
</evidence>
<evidence type="ECO:0000259" key="26">
    <source>
        <dbReference type="PROSITE" id="PS50894"/>
    </source>
</evidence>
<dbReference type="PROSITE" id="PS50109">
    <property type="entry name" value="HIS_KIN"/>
    <property type="match status" value="1"/>
</dbReference>
<dbReference type="Gene3D" id="3.40.50.2300">
    <property type="match status" value="2"/>
</dbReference>
<keyword evidence="4" id="KW-1003">Cell membrane</keyword>
<dbReference type="GO" id="GO:0000155">
    <property type="term" value="F:phosphorelay sensor kinase activity"/>
    <property type="evidence" value="ECO:0007669"/>
    <property type="project" value="InterPro"/>
</dbReference>
<dbReference type="Pfam" id="PF01627">
    <property type="entry name" value="Hpt"/>
    <property type="match status" value="1"/>
</dbReference>
<dbReference type="InterPro" id="IPR013655">
    <property type="entry name" value="PAS_fold_3"/>
</dbReference>
<gene>
    <name evidence="27" type="ORF">BI347_13680</name>
</gene>
<dbReference type="SMART" id="SM00091">
    <property type="entry name" value="PAS"/>
    <property type="match status" value="5"/>
</dbReference>
<dbReference type="PROSITE" id="PS50112">
    <property type="entry name" value="PAS"/>
    <property type="match status" value="2"/>
</dbReference>
<evidence type="ECO:0000256" key="1">
    <source>
        <dbReference type="ARBA" id="ARBA00000085"/>
    </source>
</evidence>
<dbReference type="Gene3D" id="3.30.565.10">
    <property type="entry name" value="Histidine kinase-like ATPase, C-terminal domain"/>
    <property type="match status" value="1"/>
</dbReference>
<dbReference type="SMART" id="SM00086">
    <property type="entry name" value="PAC"/>
    <property type="match status" value="5"/>
</dbReference>
<dbReference type="PROSITE" id="PS50839">
    <property type="entry name" value="CHASE"/>
    <property type="match status" value="1"/>
</dbReference>
<comment type="function">
    <text evidence="14">Member of the two-component regulatory system BvgS/BvgA. Phosphorylates BvgA via a four-step phosphorelay in response to environmental signals.</text>
</comment>
<evidence type="ECO:0000256" key="20">
    <source>
        <dbReference type="SAM" id="Coils"/>
    </source>
</evidence>
<dbReference type="GO" id="GO:0005524">
    <property type="term" value="F:ATP binding"/>
    <property type="evidence" value="ECO:0007669"/>
    <property type="project" value="UniProtKB-KW"/>
</dbReference>
<dbReference type="CDD" id="cd16922">
    <property type="entry name" value="HATPase_EvgS-ArcB-TorS-like"/>
    <property type="match status" value="1"/>
</dbReference>
<keyword evidence="8" id="KW-0547">Nucleotide-binding</keyword>
<feature type="modified residue" description="4-aspartylphosphate" evidence="19">
    <location>
        <position position="1449"/>
    </location>
</feature>
<keyword evidence="10" id="KW-0067">ATP-binding</keyword>
<sequence length="1729" mass="190506">MLVLLAGAALSALVCWRLARHNAEDVQNGVRDATQRMARMVESRIQRYQFGLKAVRGVVMTAGENGLSRELFRKYSQGGDIATEFPGAQGFGFVRRVPPQQIAEFERQARRDGMPDFRIRQLQPHQGERNVILYIEPEPRNRRAIGLDIASEANRREAAELALRSGQIVMSAPISLTQRPAANDPLFVILLAVYRDGVVPPTEAARLVQGFGWVNAPLHMKDVMQGLEREQGGVRVELKDVTNPAAPVAVYDSAAPAGGEIAAYSEYRSVLGRRWQLTLRAYPGFAARMQLPRPETAALAGMFLSLVGALLAFVWLRSYQRRGQLAATQARLATIVEGSVDAIISKTLDGVVTSWNRSAERMLGHAALEAVGRPLEQLVVPEDERPRVPDVLGSVGRGELVEHFETRWRRKDGSLLDVSVSVSPIFNAAGKVIGASTVARDISRQKQVEAQLHGLNSRLEELAAERAAELDQTKHTLRVVLDAVPSLIGYWDCEQINRVANRAYRDWFGAAADKLPGCSLLELLGAELYQTSLPFAEAALRGEPQTFERRIRGPDGRMRDTLTHYLPDIVDDKVRGFYSVVHDVSELVESRNRQARARQEMELLLSTINRQLLYSVTDADGRLLEVNDLFCRSHGYPREMLLGRELQWLDGGAEPPSFWQELWRTVRGGEVWRGEICARSRAGGLRWLDTVIAPQIDGDGRVGRCVALSIDATERRRADAELGRVNLLLRNVLSAASEVSIIATDVNGLITLFNSGAERMLGYTADEMVGIGTPERFHLADEIAAHGRVLSEQYGQLIEGFHIFIHEPEVAGMDRREWTYVRKDGSHLKVSLVVTAMRDDGGRINGYLGIAVDITAQHRQQRELMVARDQLQMAVEAAQLGVWSWSPDDDQVSWNRKMFEIYGQPQELEQLGLRYQHWRDRVHPEDVRDVEASLRAALAGGGAYDAVFRVVRPNGQIRQVQADAQIERDDEGRALRVTGICLDITERQAYETKLLETKRQAEQASIAKSQFLANMSHEIRTPMNAVLGLLQLMQRTRLDMRQRDYVEKTQAAAKSLLGLLNDILDFSKIDAGRLQLDPHPFDLESLMRDLAVVLSGNHGEKDVEVLFQIDPSLPSMLYGDRLRLQQILINLAGNALKFTASGQVVVSLSELRRGAGDVTLCFEVRDTGIGISREQLDRIFEGFSQAEASTTRRFGGTGLGLVISKRLIELMGGSLRVESRPGRGSRFWFELTFGLTGEAPLASVSPHADMRVLVVDDNPLAGEILVDSIVMVGWRADYVSGGEEAIARVRDAIDRGQRYDVVLMDWRMPGLDGVAVARRVRQETAPRHAPVIVMVTAFGREVLAGIAQQPQAPFCDVLTKPVTPQQLVDSICRAVAGADNDCCEAAPRSQAQRLKGMRVLLVEDNALNRQVAVELLREEGAEVALAEGGLQGVALASAAEPAYDVVIMDVQMPDIDGLEATRRLRADPRCQAQPILAMTANASRADREECLAAGMDDHVGKPIDIDELVAKLLALGRRPGPDAQAPGASEETEAEAMIEALPSRLRRFGNKPKVYRAALATFRPECERLLADMARQTEDGAWQALLASLHALKGMAATMGAAALGRQVAEMSQLVRAGGPERLSDGWLRDQLRGLAQLADSSASQLAGSLPEDFPTAPAAGSGRMERERLTDVLALLEDNNLAVIDLVDELLALDLGESEARMRQVAICVQRLQFGDAIEIVRGLVAAG</sequence>
<dbReference type="Proteomes" id="UP000180088">
    <property type="component" value="Unassembled WGS sequence"/>
</dbReference>
<dbReference type="Pfam" id="PF02518">
    <property type="entry name" value="HATPase_c"/>
    <property type="match status" value="1"/>
</dbReference>
<dbReference type="RefSeq" id="WP_071116092.1">
    <property type="nucleotide sequence ID" value="NZ_MKCS01000001.1"/>
</dbReference>
<dbReference type="FunFam" id="1.10.287.130:FF:000002">
    <property type="entry name" value="Two-component osmosensing histidine kinase"/>
    <property type="match status" value="1"/>
</dbReference>
<dbReference type="SUPFAM" id="SSF47384">
    <property type="entry name" value="Homodimeric domain of signal transducing histidine kinase"/>
    <property type="match status" value="1"/>
</dbReference>
<feature type="modified residue" description="4-aspartylphosphate" evidence="19">
    <location>
        <position position="1305"/>
    </location>
</feature>
<dbReference type="InterPro" id="IPR036641">
    <property type="entry name" value="HPT_dom_sf"/>
</dbReference>
<feature type="domain" description="PAC" evidence="24">
    <location>
        <begin position="672"/>
        <end position="724"/>
    </location>
</feature>
<dbReference type="Gene3D" id="3.30.450.350">
    <property type="entry name" value="CHASE domain"/>
    <property type="match status" value="1"/>
</dbReference>
<evidence type="ECO:0000259" key="23">
    <source>
        <dbReference type="PROSITE" id="PS50112"/>
    </source>
</evidence>
<dbReference type="Pfam" id="PF00989">
    <property type="entry name" value="PAS"/>
    <property type="match status" value="1"/>
</dbReference>
<dbReference type="CDD" id="cd17546">
    <property type="entry name" value="REC_hyHK_CKI1_RcsC-like"/>
    <property type="match status" value="2"/>
</dbReference>
<dbReference type="InterPro" id="IPR001789">
    <property type="entry name" value="Sig_transdc_resp-reg_receiver"/>
</dbReference>
<dbReference type="InterPro" id="IPR001610">
    <property type="entry name" value="PAC"/>
</dbReference>
<keyword evidence="13" id="KW-0472">Membrane</keyword>
<evidence type="ECO:0000256" key="15">
    <source>
        <dbReference type="ARBA" id="ARBA00064003"/>
    </source>
</evidence>
<dbReference type="Gene3D" id="1.10.287.130">
    <property type="match status" value="1"/>
</dbReference>
<evidence type="ECO:0000256" key="14">
    <source>
        <dbReference type="ARBA" id="ARBA00058004"/>
    </source>
</evidence>